<evidence type="ECO:0008006" key="4">
    <source>
        <dbReference type="Google" id="ProtNLM"/>
    </source>
</evidence>
<organism evidence="2 3">
    <name type="scientific">Calocera viscosa (strain TUFC12733)</name>
    <dbReference type="NCBI Taxonomy" id="1330018"/>
    <lineage>
        <taxon>Eukaryota</taxon>
        <taxon>Fungi</taxon>
        <taxon>Dikarya</taxon>
        <taxon>Basidiomycota</taxon>
        <taxon>Agaricomycotina</taxon>
        <taxon>Dacrymycetes</taxon>
        <taxon>Dacrymycetales</taxon>
        <taxon>Dacrymycetaceae</taxon>
        <taxon>Calocera</taxon>
    </lineage>
</organism>
<dbReference type="OrthoDB" id="19619at2759"/>
<protein>
    <recommendedName>
        <fullName evidence="4">Tim44-like domain-containing protein</fullName>
    </recommendedName>
</protein>
<dbReference type="Proteomes" id="UP000076738">
    <property type="component" value="Unassembled WGS sequence"/>
</dbReference>
<dbReference type="STRING" id="1330018.A0A167L6I1"/>
<dbReference type="EMBL" id="KV417289">
    <property type="protein sequence ID" value="KZO95379.1"/>
    <property type="molecule type" value="Genomic_DNA"/>
</dbReference>
<feature type="region of interest" description="Disordered" evidence="1">
    <location>
        <begin position="37"/>
        <end position="86"/>
    </location>
</feature>
<sequence length="339" mass="38635">MSLALHRFSPACRRTCLQRLPGVRQYAAGAASAASKSAARSAAKSAASSSKNSAAAQRIADVQRKREELEEERRRGEISQRRNNPFSDPLNTAVSLPLLSVVPPVSWSTLKGVWPRGRVWWVWDRIVNSFTNAVTLLWMARGQHLPLIHPSKQPASFREIYLAWLDRSPNRLRWLGALRKEASDLYLKVNEAIASGDKHKTLVSLCQNDYHDLAVRRARAHGPDTVLEWRFHGEASPTRIISIREGSVPIGSGTLFLTHALVRFDTMQSLRVTKVPSQKKGRQAIALTPPKPAVPKRVVEYLVLEGREYDDRVQWRFKAQLFDERSPYMRDKYVRKKWW</sequence>
<gene>
    <name evidence="2" type="ORF">CALVIDRAFT_168761</name>
</gene>
<reference evidence="2 3" key="1">
    <citation type="journal article" date="2016" name="Mol. Biol. Evol.">
        <title>Comparative Genomics of Early-Diverging Mushroom-Forming Fungi Provides Insights into the Origins of Lignocellulose Decay Capabilities.</title>
        <authorList>
            <person name="Nagy L.G."/>
            <person name="Riley R."/>
            <person name="Tritt A."/>
            <person name="Adam C."/>
            <person name="Daum C."/>
            <person name="Floudas D."/>
            <person name="Sun H."/>
            <person name="Yadav J.S."/>
            <person name="Pangilinan J."/>
            <person name="Larsson K.H."/>
            <person name="Matsuura K."/>
            <person name="Barry K."/>
            <person name="Labutti K."/>
            <person name="Kuo R."/>
            <person name="Ohm R.A."/>
            <person name="Bhattacharya S.S."/>
            <person name="Shirouzu T."/>
            <person name="Yoshinaga Y."/>
            <person name="Martin F.M."/>
            <person name="Grigoriev I.V."/>
            <person name="Hibbett D.S."/>
        </authorList>
    </citation>
    <scope>NUCLEOTIDE SEQUENCE [LARGE SCALE GENOMIC DNA]</scope>
    <source>
        <strain evidence="2 3">TUFC12733</strain>
    </source>
</reference>
<name>A0A167L6I1_CALVF</name>
<accession>A0A167L6I1</accession>
<evidence type="ECO:0000256" key="1">
    <source>
        <dbReference type="SAM" id="MobiDB-lite"/>
    </source>
</evidence>
<dbReference type="Gene3D" id="3.10.450.240">
    <property type="match status" value="1"/>
</dbReference>
<keyword evidence="3" id="KW-1185">Reference proteome</keyword>
<evidence type="ECO:0000313" key="2">
    <source>
        <dbReference type="EMBL" id="KZO95379.1"/>
    </source>
</evidence>
<feature type="compositionally biased region" description="Low complexity" evidence="1">
    <location>
        <begin position="37"/>
        <end position="56"/>
    </location>
</feature>
<feature type="compositionally biased region" description="Basic and acidic residues" evidence="1">
    <location>
        <begin position="61"/>
        <end position="80"/>
    </location>
</feature>
<evidence type="ECO:0000313" key="3">
    <source>
        <dbReference type="Proteomes" id="UP000076738"/>
    </source>
</evidence>
<proteinExistence type="predicted"/>
<dbReference type="AlphaFoldDB" id="A0A167L6I1"/>